<dbReference type="Proteomes" id="UP000305675">
    <property type="component" value="Unassembled WGS sequence"/>
</dbReference>
<sequence length="176" mass="19489">MKLSRLNKQRSVLALFAFGEGLILPLPLELMLAPLCRLYPKHAWGFAWVATVFTSLGGLVAYGAAWFAAEQWVWPLVERWGYESALNEMLELVRSYGPWVLAVTGLTPLPFKLGTLACGLSGVGLIPVLLAALVSRVSRYLLVAWIATKSGQLPWGGRYFGWFVLGLFLCVMLLFL</sequence>
<evidence type="ECO:0000313" key="3">
    <source>
        <dbReference type="Proteomes" id="UP000305675"/>
    </source>
</evidence>
<dbReference type="RefSeq" id="WP_136863195.1">
    <property type="nucleotide sequence ID" value="NZ_SWCJ01000005.1"/>
</dbReference>
<gene>
    <name evidence="2" type="ORF">FCL42_09605</name>
</gene>
<name>A0A4V5NY12_9GAMM</name>
<comment type="caution">
    <text evidence="2">The sequence shown here is derived from an EMBL/GenBank/DDBJ whole genome shotgun (WGS) entry which is preliminary data.</text>
</comment>
<keyword evidence="1" id="KW-0812">Transmembrane</keyword>
<dbReference type="GO" id="GO:0005886">
    <property type="term" value="C:plasma membrane"/>
    <property type="evidence" value="ECO:0007669"/>
    <property type="project" value="TreeGrafter"/>
</dbReference>
<organism evidence="2 3">
    <name type="scientific">Ferrimonas aestuarii</name>
    <dbReference type="NCBI Taxonomy" id="2569539"/>
    <lineage>
        <taxon>Bacteria</taxon>
        <taxon>Pseudomonadati</taxon>
        <taxon>Pseudomonadota</taxon>
        <taxon>Gammaproteobacteria</taxon>
        <taxon>Alteromonadales</taxon>
        <taxon>Ferrimonadaceae</taxon>
        <taxon>Ferrimonas</taxon>
    </lineage>
</organism>
<proteinExistence type="predicted"/>
<dbReference type="AlphaFoldDB" id="A0A4V5NY12"/>
<accession>A0A4V5NY12</accession>
<reference evidence="2 3" key="1">
    <citation type="submission" date="2019-04" db="EMBL/GenBank/DDBJ databases">
        <authorList>
            <person name="Hwang J.C."/>
        </authorList>
    </citation>
    <scope>NUCLEOTIDE SEQUENCE [LARGE SCALE GENOMIC DNA]</scope>
    <source>
        <strain evidence="2 3">IMCC35002</strain>
    </source>
</reference>
<dbReference type="InterPro" id="IPR051311">
    <property type="entry name" value="DedA_domain"/>
</dbReference>
<dbReference type="PANTHER" id="PTHR42709:SF11">
    <property type="entry name" value="DEDA FAMILY PROTEIN"/>
    <property type="match status" value="1"/>
</dbReference>
<dbReference type="OrthoDB" id="9810270at2"/>
<protein>
    <submittedName>
        <fullName evidence="2">DedA family protein</fullName>
    </submittedName>
</protein>
<evidence type="ECO:0000256" key="1">
    <source>
        <dbReference type="SAM" id="Phobius"/>
    </source>
</evidence>
<keyword evidence="1" id="KW-1133">Transmembrane helix</keyword>
<dbReference type="EMBL" id="SWCJ01000005">
    <property type="protein sequence ID" value="TKB55438.1"/>
    <property type="molecule type" value="Genomic_DNA"/>
</dbReference>
<evidence type="ECO:0000313" key="2">
    <source>
        <dbReference type="EMBL" id="TKB55438.1"/>
    </source>
</evidence>
<feature type="transmembrane region" description="Helical" evidence="1">
    <location>
        <begin position="45"/>
        <end position="69"/>
    </location>
</feature>
<keyword evidence="3" id="KW-1185">Reference proteome</keyword>
<feature type="transmembrane region" description="Helical" evidence="1">
    <location>
        <begin position="113"/>
        <end position="135"/>
    </location>
</feature>
<dbReference type="PANTHER" id="PTHR42709">
    <property type="entry name" value="ALKALINE PHOSPHATASE LIKE PROTEIN"/>
    <property type="match status" value="1"/>
</dbReference>
<keyword evidence="1" id="KW-0472">Membrane</keyword>
<feature type="transmembrane region" description="Helical" evidence="1">
    <location>
        <begin position="155"/>
        <end position="175"/>
    </location>
</feature>